<proteinExistence type="predicted"/>
<sequence>MSSELFFDENHELSHFESFTMQHSVHQRTLFEYTFAISFSFMVDEKLFLAGTSAHCACVMIQGFSYMRPCCNISAMLKCLEIKLYLKENYFSSWGITVSEKKILYSNLLRIYKIVRETSKLSQQKAHSSFFPRNMHNEEKKKARRNHAWMCECNREKHISSIMIGKTVGSGSGLGLKATRKNVWRWRDDGINDT</sequence>
<evidence type="ECO:0000313" key="2">
    <source>
        <dbReference type="Proteomes" id="UP000183832"/>
    </source>
</evidence>
<accession>A0A1J1I2J1</accession>
<evidence type="ECO:0000313" key="1">
    <source>
        <dbReference type="EMBL" id="CRK94427.1"/>
    </source>
</evidence>
<organism evidence="1 2">
    <name type="scientific">Clunio marinus</name>
    <dbReference type="NCBI Taxonomy" id="568069"/>
    <lineage>
        <taxon>Eukaryota</taxon>
        <taxon>Metazoa</taxon>
        <taxon>Ecdysozoa</taxon>
        <taxon>Arthropoda</taxon>
        <taxon>Hexapoda</taxon>
        <taxon>Insecta</taxon>
        <taxon>Pterygota</taxon>
        <taxon>Neoptera</taxon>
        <taxon>Endopterygota</taxon>
        <taxon>Diptera</taxon>
        <taxon>Nematocera</taxon>
        <taxon>Chironomoidea</taxon>
        <taxon>Chironomidae</taxon>
        <taxon>Clunio</taxon>
    </lineage>
</organism>
<keyword evidence="2" id="KW-1185">Reference proteome</keyword>
<protein>
    <submittedName>
        <fullName evidence="1">CLUMA_CG007934, isoform A</fullName>
    </submittedName>
</protein>
<name>A0A1J1I2J1_9DIPT</name>
<reference evidence="1 2" key="1">
    <citation type="submission" date="2015-04" db="EMBL/GenBank/DDBJ databases">
        <authorList>
            <person name="Syromyatnikov M.Y."/>
            <person name="Popov V.N."/>
        </authorList>
    </citation>
    <scope>NUCLEOTIDE SEQUENCE [LARGE SCALE GENOMIC DNA]</scope>
</reference>
<dbReference type="Proteomes" id="UP000183832">
    <property type="component" value="Unassembled WGS sequence"/>
</dbReference>
<dbReference type="AlphaFoldDB" id="A0A1J1I2J1"/>
<gene>
    <name evidence="1" type="ORF">CLUMA_CG007934</name>
</gene>
<dbReference type="EMBL" id="CVRI01000038">
    <property type="protein sequence ID" value="CRK94427.1"/>
    <property type="molecule type" value="Genomic_DNA"/>
</dbReference>